<evidence type="ECO:0000256" key="14">
    <source>
        <dbReference type="ARBA" id="ARBA00047683"/>
    </source>
</evidence>
<accession>A0A1I5RQW1</accession>
<organism evidence="19 20">
    <name type="scientific">Halolactibacillus halophilus</name>
    <dbReference type="NCBI Taxonomy" id="306540"/>
    <lineage>
        <taxon>Bacteria</taxon>
        <taxon>Bacillati</taxon>
        <taxon>Bacillota</taxon>
        <taxon>Bacilli</taxon>
        <taxon>Bacillales</taxon>
        <taxon>Bacillaceae</taxon>
        <taxon>Halolactibacillus</taxon>
    </lineage>
</organism>
<dbReference type="UniPathway" id="UPA00035">
    <property type="reaction ID" value="UER00040"/>
</dbReference>
<dbReference type="NCBIfam" id="TIGR00564">
    <property type="entry name" value="trpE_most"/>
    <property type="match status" value="1"/>
</dbReference>
<protein>
    <recommendedName>
        <fullName evidence="6 15">Anthranilate synthase component 1</fullName>
        <ecNumber evidence="5 15">4.1.3.27</ecNumber>
    </recommendedName>
</protein>
<dbReference type="SUPFAM" id="SSF56322">
    <property type="entry name" value="ADC synthase"/>
    <property type="match status" value="1"/>
</dbReference>
<dbReference type="InterPro" id="IPR005801">
    <property type="entry name" value="ADC_synthase"/>
</dbReference>
<reference evidence="18 21" key="2">
    <citation type="submission" date="2019-07" db="EMBL/GenBank/DDBJ databases">
        <title>Whole genome shotgun sequence of Halolactibacillus halophilus NBRC 100868.</title>
        <authorList>
            <person name="Hosoyama A."/>
            <person name="Uohara A."/>
            <person name="Ohji S."/>
            <person name="Ichikawa N."/>
        </authorList>
    </citation>
    <scope>NUCLEOTIDE SEQUENCE [LARGE SCALE GENOMIC DNA]</scope>
    <source>
        <strain evidence="18 21">NBRC 100868</strain>
    </source>
</reference>
<keyword evidence="21" id="KW-1185">Reference proteome</keyword>
<keyword evidence="9 15" id="KW-0822">Tryptophan biosynthesis</keyword>
<dbReference type="InterPro" id="IPR006805">
    <property type="entry name" value="Anth_synth_I_N"/>
</dbReference>
<dbReference type="Gene3D" id="3.60.120.10">
    <property type="entry name" value="Anthranilate synthase"/>
    <property type="match status" value="1"/>
</dbReference>
<comment type="similarity">
    <text evidence="3 15">Belongs to the anthranilate synthase component I family.</text>
</comment>
<comment type="function">
    <text evidence="13 15">Part of a heterotetrameric complex that catalyzes the two-step biosynthesis of anthranilate, an intermediate in the biosynthesis of L-tryptophan. In the first step, the glutamine-binding beta subunit (TrpG) of anthranilate synthase (AS) provides the glutamine amidotransferase activity which generates ammonia as a substrate that, along with chorismate, is used in the second step, catalyzed by the large alpha subunit of AS (TrpE) to produce anthranilate. In the absence of TrpG, TrpE can synthesize anthranilate directly from chorismate and high concentrations of ammonia.</text>
</comment>
<keyword evidence="11 15" id="KW-0057">Aromatic amino acid biosynthesis</keyword>
<dbReference type="PANTHER" id="PTHR11236">
    <property type="entry name" value="AMINOBENZOATE/ANTHRANILATE SYNTHASE"/>
    <property type="match status" value="1"/>
</dbReference>
<feature type="domain" description="Anthranilate synthase component I N-terminal" evidence="17">
    <location>
        <begin position="11"/>
        <end position="149"/>
    </location>
</feature>
<dbReference type="InterPro" id="IPR005256">
    <property type="entry name" value="Anth_synth_I_PabB"/>
</dbReference>
<name>A0A1I5RQW1_9BACI</name>
<gene>
    <name evidence="15" type="primary">trpE</name>
    <name evidence="18" type="ORF">HHA03_19060</name>
    <name evidence="19" type="ORF">SAMN05421839_13315</name>
</gene>
<dbReference type="STRING" id="306540.SAMN05421839_13315"/>
<dbReference type="GO" id="GO:0004049">
    <property type="term" value="F:anthranilate synthase activity"/>
    <property type="evidence" value="ECO:0007669"/>
    <property type="project" value="UniProtKB-EC"/>
</dbReference>
<dbReference type="EC" id="4.1.3.27" evidence="5 15"/>
<evidence type="ECO:0000256" key="15">
    <source>
        <dbReference type="RuleBase" id="RU364045"/>
    </source>
</evidence>
<evidence type="ECO:0000256" key="4">
    <source>
        <dbReference type="ARBA" id="ARBA00011575"/>
    </source>
</evidence>
<keyword evidence="10 15" id="KW-0460">Magnesium</keyword>
<comment type="catalytic activity">
    <reaction evidence="14 15">
        <text>chorismate + L-glutamine = anthranilate + pyruvate + L-glutamate + H(+)</text>
        <dbReference type="Rhea" id="RHEA:21732"/>
        <dbReference type="ChEBI" id="CHEBI:15361"/>
        <dbReference type="ChEBI" id="CHEBI:15378"/>
        <dbReference type="ChEBI" id="CHEBI:16567"/>
        <dbReference type="ChEBI" id="CHEBI:29748"/>
        <dbReference type="ChEBI" id="CHEBI:29985"/>
        <dbReference type="ChEBI" id="CHEBI:58359"/>
        <dbReference type="EC" id="4.1.3.27"/>
    </reaction>
</comment>
<evidence type="ECO:0000256" key="11">
    <source>
        <dbReference type="ARBA" id="ARBA00023141"/>
    </source>
</evidence>
<evidence type="ECO:0000256" key="9">
    <source>
        <dbReference type="ARBA" id="ARBA00022822"/>
    </source>
</evidence>
<dbReference type="GO" id="GO:0046872">
    <property type="term" value="F:metal ion binding"/>
    <property type="evidence" value="ECO:0007669"/>
    <property type="project" value="UniProtKB-KW"/>
</dbReference>
<evidence type="ECO:0000256" key="1">
    <source>
        <dbReference type="ARBA" id="ARBA00001946"/>
    </source>
</evidence>
<comment type="subunit">
    <text evidence="4 15">Heterotetramer consisting of two non-identical subunits: a beta subunit (TrpG) and a large alpha subunit (TrpE).</text>
</comment>
<evidence type="ECO:0000256" key="13">
    <source>
        <dbReference type="ARBA" id="ARBA00025634"/>
    </source>
</evidence>
<evidence type="ECO:0000256" key="2">
    <source>
        <dbReference type="ARBA" id="ARBA00004873"/>
    </source>
</evidence>
<comment type="pathway">
    <text evidence="2 15">Amino-acid biosynthesis; L-tryptophan biosynthesis; L-tryptophan from chorismate: step 1/5.</text>
</comment>
<dbReference type="Proteomes" id="UP000321547">
    <property type="component" value="Unassembled WGS sequence"/>
</dbReference>
<evidence type="ECO:0000256" key="10">
    <source>
        <dbReference type="ARBA" id="ARBA00022842"/>
    </source>
</evidence>
<feature type="domain" description="Chorismate-utilising enzyme C-terminal" evidence="16">
    <location>
        <begin position="196"/>
        <end position="449"/>
    </location>
</feature>
<keyword evidence="7 15" id="KW-0028">Amino-acid biosynthesis</keyword>
<evidence type="ECO:0000256" key="7">
    <source>
        <dbReference type="ARBA" id="ARBA00022605"/>
    </source>
</evidence>
<dbReference type="PRINTS" id="PR00095">
    <property type="entry name" value="ANTSNTHASEI"/>
</dbReference>
<dbReference type="EMBL" id="FOXC01000033">
    <property type="protein sequence ID" value="SFP60797.1"/>
    <property type="molecule type" value="Genomic_DNA"/>
</dbReference>
<evidence type="ECO:0000259" key="17">
    <source>
        <dbReference type="Pfam" id="PF04715"/>
    </source>
</evidence>
<evidence type="ECO:0000256" key="12">
    <source>
        <dbReference type="ARBA" id="ARBA00023239"/>
    </source>
</evidence>
<dbReference type="InterPro" id="IPR015890">
    <property type="entry name" value="Chorismate_C"/>
</dbReference>
<evidence type="ECO:0000313" key="21">
    <source>
        <dbReference type="Proteomes" id="UP000321547"/>
    </source>
</evidence>
<comment type="cofactor">
    <cofactor evidence="1 15">
        <name>Mg(2+)</name>
        <dbReference type="ChEBI" id="CHEBI:18420"/>
    </cofactor>
</comment>
<evidence type="ECO:0000256" key="3">
    <source>
        <dbReference type="ARBA" id="ARBA00009562"/>
    </source>
</evidence>
<dbReference type="Proteomes" id="UP000242243">
    <property type="component" value="Unassembled WGS sequence"/>
</dbReference>
<sequence>MRFKTRTFSGDVLTPITVYQQMQGKQKFILESSLGHGEKGRYSFIGQNPFKEVIGEDQAVTIIHHHTGDTKKVTGTLPIEVVKQEIPRIDLGLPYLFYGGAIGYIGYDVIRGYEDIGEVLEDELDMPDVHLLFYQEVIVFDHKNQTVTLISVDLTKDRDETMLVEALDQLEIEIRQAHEVKKEPELQITFKPTLSKQAFMDKVTQAKQHIIDGDIFQIVLSQRLVAKYTDDPFELYRKLRVSNPSPYMYYIQFGPYVVLGTSPESLIQVRGDEVVTNPIAGTRKRGATEEEDETLARELLADEKERAEHKMLVDLSRNDLGRIAKVHSITLPKFMTIERYEHVMHIVSEVRATLDGSMDSLDCLTATLPAGTVSGAPKIKAMQLINQFETKKRGVYSGACGYINMNGDLDLALSIRTMVVKDNHAYVQTGAGIVYDSDPLSEYEETLSKAKSLVEVFKR</sequence>
<evidence type="ECO:0000313" key="19">
    <source>
        <dbReference type="EMBL" id="SFP60797.1"/>
    </source>
</evidence>
<evidence type="ECO:0000313" key="18">
    <source>
        <dbReference type="EMBL" id="GEM02374.1"/>
    </source>
</evidence>
<dbReference type="RefSeq" id="WP_089833132.1">
    <property type="nucleotide sequence ID" value="NZ_BJWI01000034.1"/>
</dbReference>
<evidence type="ECO:0000256" key="5">
    <source>
        <dbReference type="ARBA" id="ARBA00012266"/>
    </source>
</evidence>
<evidence type="ECO:0000256" key="6">
    <source>
        <dbReference type="ARBA" id="ARBA00020653"/>
    </source>
</evidence>
<dbReference type="Pfam" id="PF04715">
    <property type="entry name" value="Anth_synt_I_N"/>
    <property type="match status" value="1"/>
</dbReference>
<keyword evidence="8 15" id="KW-0479">Metal-binding</keyword>
<dbReference type="InterPro" id="IPR019999">
    <property type="entry name" value="Anth_synth_I-like"/>
</dbReference>
<dbReference type="AlphaFoldDB" id="A0A1I5RQW1"/>
<proteinExistence type="inferred from homology"/>
<evidence type="ECO:0000259" key="16">
    <source>
        <dbReference type="Pfam" id="PF00425"/>
    </source>
</evidence>
<evidence type="ECO:0000256" key="8">
    <source>
        <dbReference type="ARBA" id="ARBA00022723"/>
    </source>
</evidence>
<evidence type="ECO:0000313" key="20">
    <source>
        <dbReference type="Proteomes" id="UP000242243"/>
    </source>
</evidence>
<keyword evidence="12 15" id="KW-0456">Lyase</keyword>
<dbReference type="GO" id="GO:0000162">
    <property type="term" value="P:L-tryptophan biosynthetic process"/>
    <property type="evidence" value="ECO:0007669"/>
    <property type="project" value="UniProtKB-UniPathway"/>
</dbReference>
<dbReference type="EMBL" id="BJWI01000034">
    <property type="protein sequence ID" value="GEM02374.1"/>
    <property type="molecule type" value="Genomic_DNA"/>
</dbReference>
<dbReference type="PANTHER" id="PTHR11236:SF48">
    <property type="entry name" value="ISOCHORISMATE SYNTHASE MENF"/>
    <property type="match status" value="1"/>
</dbReference>
<dbReference type="Pfam" id="PF00425">
    <property type="entry name" value="Chorismate_bind"/>
    <property type="match status" value="1"/>
</dbReference>
<reference evidence="19 20" key="1">
    <citation type="submission" date="2016-10" db="EMBL/GenBank/DDBJ databases">
        <authorList>
            <person name="de Groot N.N."/>
        </authorList>
    </citation>
    <scope>NUCLEOTIDE SEQUENCE [LARGE SCALE GENOMIC DNA]</scope>
    <source>
        <strain evidence="19 20">DSM 17073</strain>
    </source>
</reference>
<dbReference type="OrthoDB" id="9803598at2"/>